<sequence length="465" mass="49796">MPPPPWDVVVVGAGVSGLAAATALRSRGLSALVLEGSGRVGGRLHSSPLSSAARVELGAEWLHGASPANPLAALFAAAGVLARRDERRGVRAVGPAGREWSAAAREALGRLAAAEARLPPLAAAQRREGAADASVGAALRHCGWVARAPLEQAAEWLRFDFEYAAPPQQLSLWHNMGEEFTWDDFGEEELRVCDPRGFDRIAHLLHERAVAAAGEGPPAAFVFDEEVVSVATTPHGVAVCTAAGREHLCRAVLLTVSAGVLQSSRLAFSPELPFRTLRAVHSVQMAAYAKVFVQWDEAWWRVASEEEGGRSDEGTAWLGEQYTLLVGAERGRWPLLSVVSSEAATLCFTVTGGEARRVEALDSTALWQELAEVLRDAFPSSVIPCPRVVRATRWSIDPLFHGAYSMLPPGAMADDGYGEMQLPVGDGRIWFAGEAWHPRYSGFLHGAYLSGLEMASKIADSLRSC</sequence>
<keyword evidence="4" id="KW-0274">FAD</keyword>
<dbReference type="SUPFAM" id="SSF54373">
    <property type="entry name" value="FAD-linked reductases, C-terminal domain"/>
    <property type="match status" value="1"/>
</dbReference>
<gene>
    <name evidence="6" type="ORF">AB1Y20_011572</name>
</gene>
<evidence type="ECO:0000256" key="3">
    <source>
        <dbReference type="PIRSR" id="PIRSR601613-1"/>
    </source>
</evidence>
<dbReference type="GO" id="GO:0006598">
    <property type="term" value="P:polyamine catabolic process"/>
    <property type="evidence" value="ECO:0007669"/>
    <property type="project" value="TreeGrafter"/>
</dbReference>
<dbReference type="Pfam" id="PF01593">
    <property type="entry name" value="Amino_oxidase"/>
    <property type="match status" value="1"/>
</dbReference>
<comment type="caution">
    <text evidence="6">The sequence shown here is derived from an EMBL/GenBank/DDBJ whole genome shotgun (WGS) entry which is preliminary data.</text>
</comment>
<dbReference type="InterPro" id="IPR050281">
    <property type="entry name" value="Flavin_monoamine_oxidase"/>
</dbReference>
<feature type="binding site" evidence="3">
    <location>
        <position position="16"/>
    </location>
    <ligand>
        <name>FAD</name>
        <dbReference type="ChEBI" id="CHEBI:57692"/>
    </ligand>
</feature>
<name>A0AB34IGX0_PRYPA</name>
<organism evidence="6 7">
    <name type="scientific">Prymnesium parvum</name>
    <name type="common">Toxic golden alga</name>
    <dbReference type="NCBI Taxonomy" id="97485"/>
    <lineage>
        <taxon>Eukaryota</taxon>
        <taxon>Haptista</taxon>
        <taxon>Haptophyta</taxon>
        <taxon>Prymnesiophyceae</taxon>
        <taxon>Prymnesiales</taxon>
        <taxon>Prymnesiaceae</taxon>
        <taxon>Prymnesium</taxon>
    </lineage>
</organism>
<dbReference type="SUPFAM" id="SSF51905">
    <property type="entry name" value="FAD/NAD(P)-binding domain"/>
    <property type="match status" value="1"/>
</dbReference>
<evidence type="ECO:0000256" key="2">
    <source>
        <dbReference type="ARBA" id="ARBA00023002"/>
    </source>
</evidence>
<dbReference type="InterPro" id="IPR001613">
    <property type="entry name" value="Flavin_amine_oxidase"/>
</dbReference>
<dbReference type="PANTHER" id="PTHR10742:SF313">
    <property type="entry name" value="AMINE OXIDASE"/>
    <property type="match status" value="1"/>
</dbReference>
<comment type="similarity">
    <text evidence="4">Belongs to the flavin monoamine oxidase family.</text>
</comment>
<evidence type="ECO:0000256" key="4">
    <source>
        <dbReference type="RuleBase" id="RU362067"/>
    </source>
</evidence>
<accession>A0AB34IGX0</accession>
<keyword evidence="2 4" id="KW-0560">Oxidoreductase</keyword>
<dbReference type="EC" id="1.4.3.-" evidence="4"/>
<reference evidence="6 7" key="1">
    <citation type="journal article" date="2024" name="Science">
        <title>Giant polyketide synthase enzymes in the biosynthesis of giant marine polyether toxins.</title>
        <authorList>
            <person name="Fallon T.R."/>
            <person name="Shende V.V."/>
            <person name="Wierzbicki I.H."/>
            <person name="Pendleton A.L."/>
            <person name="Watervoot N.F."/>
            <person name="Auber R.P."/>
            <person name="Gonzalez D.J."/>
            <person name="Wisecaver J.H."/>
            <person name="Moore B.S."/>
        </authorList>
    </citation>
    <scope>NUCLEOTIDE SEQUENCE [LARGE SCALE GENOMIC DNA]</scope>
    <source>
        <strain evidence="6 7">12B1</strain>
    </source>
</reference>
<feature type="domain" description="Amine oxidase" evidence="5">
    <location>
        <begin position="15"/>
        <end position="458"/>
    </location>
</feature>
<dbReference type="AlphaFoldDB" id="A0AB34IGX0"/>
<dbReference type="Gene3D" id="3.50.50.60">
    <property type="entry name" value="FAD/NAD(P)-binding domain"/>
    <property type="match status" value="1"/>
</dbReference>
<evidence type="ECO:0000259" key="5">
    <source>
        <dbReference type="Pfam" id="PF01593"/>
    </source>
</evidence>
<dbReference type="EMBL" id="JBGBPQ010000025">
    <property type="protein sequence ID" value="KAL1499365.1"/>
    <property type="molecule type" value="Genomic_DNA"/>
</dbReference>
<comment type="cofactor">
    <cofactor evidence="1 4">
        <name>FAD</name>
        <dbReference type="ChEBI" id="CHEBI:57692"/>
    </cofactor>
</comment>
<keyword evidence="4" id="KW-0285">Flavoprotein</keyword>
<dbReference type="InterPro" id="IPR002937">
    <property type="entry name" value="Amino_oxidase"/>
</dbReference>
<dbReference type="InterPro" id="IPR036188">
    <property type="entry name" value="FAD/NAD-bd_sf"/>
</dbReference>
<protein>
    <recommendedName>
        <fullName evidence="4">Amine oxidase</fullName>
        <ecNumber evidence="4">1.4.3.-</ecNumber>
    </recommendedName>
</protein>
<dbReference type="PRINTS" id="PR00757">
    <property type="entry name" value="AMINEOXDASEF"/>
</dbReference>
<evidence type="ECO:0000313" key="7">
    <source>
        <dbReference type="Proteomes" id="UP001515480"/>
    </source>
</evidence>
<dbReference type="Gene3D" id="3.90.660.10">
    <property type="match status" value="1"/>
</dbReference>
<keyword evidence="7" id="KW-1185">Reference proteome</keyword>
<feature type="binding site" evidence="3">
    <location>
        <position position="227"/>
    </location>
    <ligand>
        <name>FAD</name>
        <dbReference type="ChEBI" id="CHEBI:57692"/>
    </ligand>
</feature>
<dbReference type="GO" id="GO:0016491">
    <property type="term" value="F:oxidoreductase activity"/>
    <property type="evidence" value="ECO:0007669"/>
    <property type="project" value="UniProtKB-KW"/>
</dbReference>
<dbReference type="PANTHER" id="PTHR10742">
    <property type="entry name" value="FLAVIN MONOAMINE OXIDASE"/>
    <property type="match status" value="1"/>
</dbReference>
<feature type="binding site" evidence="3">
    <location>
        <position position="348"/>
    </location>
    <ligand>
        <name>substrate</name>
    </ligand>
</feature>
<evidence type="ECO:0000256" key="1">
    <source>
        <dbReference type="ARBA" id="ARBA00001974"/>
    </source>
</evidence>
<evidence type="ECO:0000313" key="6">
    <source>
        <dbReference type="EMBL" id="KAL1499365.1"/>
    </source>
</evidence>
<proteinExistence type="inferred from homology"/>
<dbReference type="Proteomes" id="UP001515480">
    <property type="component" value="Unassembled WGS sequence"/>
</dbReference>